<dbReference type="Proteomes" id="UP001281147">
    <property type="component" value="Unassembled WGS sequence"/>
</dbReference>
<dbReference type="EMBL" id="JAUTXU010000019">
    <property type="protein sequence ID" value="KAK3720993.1"/>
    <property type="molecule type" value="Genomic_DNA"/>
</dbReference>
<protein>
    <submittedName>
        <fullName evidence="1">Uncharacterized protein</fullName>
    </submittedName>
</protein>
<evidence type="ECO:0000313" key="1">
    <source>
        <dbReference type="EMBL" id="KAK3720993.1"/>
    </source>
</evidence>
<evidence type="ECO:0000313" key="2">
    <source>
        <dbReference type="Proteomes" id="UP001281147"/>
    </source>
</evidence>
<gene>
    <name evidence="1" type="ORF">LTR37_003283</name>
</gene>
<organism evidence="1 2">
    <name type="scientific">Vermiconidia calcicola</name>
    <dbReference type="NCBI Taxonomy" id="1690605"/>
    <lineage>
        <taxon>Eukaryota</taxon>
        <taxon>Fungi</taxon>
        <taxon>Dikarya</taxon>
        <taxon>Ascomycota</taxon>
        <taxon>Pezizomycotina</taxon>
        <taxon>Dothideomycetes</taxon>
        <taxon>Dothideomycetidae</taxon>
        <taxon>Mycosphaerellales</taxon>
        <taxon>Extremaceae</taxon>
        <taxon>Vermiconidia</taxon>
    </lineage>
</organism>
<proteinExistence type="predicted"/>
<name>A0ACC3NR89_9PEZI</name>
<sequence length="168" mass="19297">MSISVSEKQSNMDDLANRVQSLPPELYNHIYDDVFTSSTTTINVIGRKYKPPSALQVDRRSRFIFAMTYYSEGTTIILDAMYTWNVLHWLRSLNIRHLARLRKAKHLLTFDGDVLKSTLHTFDMAVFGPGEATKQRTLKRMHANDVAQLLKHRGLTVDMNDLRVEAEG</sequence>
<accession>A0ACC3NR89</accession>
<keyword evidence="2" id="KW-1185">Reference proteome</keyword>
<reference evidence="1" key="1">
    <citation type="submission" date="2023-07" db="EMBL/GenBank/DDBJ databases">
        <title>Black Yeasts Isolated from many extreme environments.</title>
        <authorList>
            <person name="Coleine C."/>
            <person name="Stajich J.E."/>
            <person name="Selbmann L."/>
        </authorList>
    </citation>
    <scope>NUCLEOTIDE SEQUENCE</scope>
    <source>
        <strain evidence="1">CCFEE 5714</strain>
    </source>
</reference>
<comment type="caution">
    <text evidence="1">The sequence shown here is derived from an EMBL/GenBank/DDBJ whole genome shotgun (WGS) entry which is preliminary data.</text>
</comment>